<keyword evidence="8" id="KW-1185">Reference proteome</keyword>
<dbReference type="Gene3D" id="3.40.50.300">
    <property type="entry name" value="P-loop containing nucleotide triphosphate hydrolases"/>
    <property type="match status" value="1"/>
</dbReference>
<protein>
    <submittedName>
        <fullName evidence="7">Ras-related protein Rap-1b</fullName>
    </submittedName>
</protein>
<dbReference type="AlphaFoldDB" id="F6Q349"/>
<dbReference type="PROSITE" id="PS51420">
    <property type="entry name" value="RHO"/>
    <property type="match status" value="1"/>
</dbReference>
<organism evidence="7 8">
    <name type="scientific">Ciona intestinalis</name>
    <name type="common">Transparent sea squirt</name>
    <name type="synonym">Ascidia intestinalis</name>
    <dbReference type="NCBI Taxonomy" id="7719"/>
    <lineage>
        <taxon>Eukaryota</taxon>
        <taxon>Metazoa</taxon>
        <taxon>Chordata</taxon>
        <taxon>Tunicata</taxon>
        <taxon>Ascidiacea</taxon>
        <taxon>Phlebobranchia</taxon>
        <taxon>Cionidae</taxon>
        <taxon>Ciona</taxon>
    </lineage>
</organism>
<sequence>VQKMRHFKIVLMGAGGVGKTSMTTQFVTEHFDENYEPTIEEIHRKTITLDGEQCMLELIDTAGMDQFSQMRDLYIRKGDGFILVYSIIDPTTFEDVKSIREQIVRNKLSEQVPIVLVGNKRDLAEHERAVEEEEGSTLAKRWSHCRFIETSAREHHEVGEVFAQVVRQILDYENARKARVNTLHNEASRRKRSSGKCSIM</sequence>
<dbReference type="OMA" id="AKRWSHC"/>
<evidence type="ECO:0000256" key="4">
    <source>
        <dbReference type="ARBA" id="ARBA00022801"/>
    </source>
</evidence>
<reference evidence="7" key="2">
    <citation type="submission" date="2025-08" db="UniProtKB">
        <authorList>
            <consortium name="Ensembl"/>
        </authorList>
    </citation>
    <scope>IDENTIFICATION</scope>
</reference>
<dbReference type="FunFam" id="3.40.50.300:FF:001763">
    <property type="entry name" value="Ras family gtpase"/>
    <property type="match status" value="1"/>
</dbReference>
<accession>F6Q349</accession>
<evidence type="ECO:0000256" key="6">
    <source>
        <dbReference type="ARBA" id="ARBA00023136"/>
    </source>
</evidence>
<reference evidence="8" key="1">
    <citation type="journal article" date="2002" name="Science">
        <title>The draft genome of Ciona intestinalis: insights into chordate and vertebrate origins.</title>
        <authorList>
            <person name="Dehal P."/>
            <person name="Satou Y."/>
            <person name="Campbell R.K."/>
            <person name="Chapman J."/>
            <person name="Degnan B."/>
            <person name="De Tomaso A."/>
            <person name="Davidson B."/>
            <person name="Di Gregorio A."/>
            <person name="Gelpke M."/>
            <person name="Goodstein D.M."/>
            <person name="Harafuji N."/>
            <person name="Hastings K.E."/>
            <person name="Ho I."/>
            <person name="Hotta K."/>
            <person name="Huang W."/>
            <person name="Kawashima T."/>
            <person name="Lemaire P."/>
            <person name="Martinez D."/>
            <person name="Meinertzhagen I.A."/>
            <person name="Necula S."/>
            <person name="Nonaka M."/>
            <person name="Putnam N."/>
            <person name="Rash S."/>
            <person name="Saiga H."/>
            <person name="Satake M."/>
            <person name="Terry A."/>
            <person name="Yamada L."/>
            <person name="Wang H.G."/>
            <person name="Awazu S."/>
            <person name="Azumi K."/>
            <person name="Boore J."/>
            <person name="Branno M."/>
            <person name="Chin-Bow S."/>
            <person name="DeSantis R."/>
            <person name="Doyle S."/>
            <person name="Francino P."/>
            <person name="Keys D.N."/>
            <person name="Haga S."/>
            <person name="Hayashi H."/>
            <person name="Hino K."/>
            <person name="Imai K.S."/>
            <person name="Inaba K."/>
            <person name="Kano S."/>
            <person name="Kobayashi K."/>
            <person name="Kobayashi M."/>
            <person name="Lee B.I."/>
            <person name="Makabe K.W."/>
            <person name="Manohar C."/>
            <person name="Matassi G."/>
            <person name="Medina M."/>
            <person name="Mochizuki Y."/>
            <person name="Mount S."/>
            <person name="Morishita T."/>
            <person name="Miura S."/>
            <person name="Nakayama A."/>
            <person name="Nishizaka S."/>
            <person name="Nomoto H."/>
            <person name="Ohta F."/>
            <person name="Oishi K."/>
            <person name="Rigoutsos I."/>
            <person name="Sano M."/>
            <person name="Sasaki A."/>
            <person name="Sasakura Y."/>
            <person name="Shoguchi E."/>
            <person name="Shin-i T."/>
            <person name="Spagnuolo A."/>
            <person name="Stainier D."/>
            <person name="Suzuki M.M."/>
            <person name="Tassy O."/>
            <person name="Takatori N."/>
            <person name="Tokuoka M."/>
            <person name="Yagi K."/>
            <person name="Yoshizaki F."/>
            <person name="Wada S."/>
            <person name="Zhang C."/>
            <person name="Hyatt P.D."/>
            <person name="Larimer F."/>
            <person name="Detter C."/>
            <person name="Doggett N."/>
            <person name="Glavina T."/>
            <person name="Hawkins T."/>
            <person name="Richardson P."/>
            <person name="Lucas S."/>
            <person name="Kohara Y."/>
            <person name="Levine M."/>
            <person name="Satoh N."/>
            <person name="Rokhsar D.S."/>
        </authorList>
    </citation>
    <scope>NUCLEOTIDE SEQUENCE [LARGE SCALE GENOMIC DNA]</scope>
</reference>
<dbReference type="GO" id="GO:0019003">
    <property type="term" value="F:GDP binding"/>
    <property type="evidence" value="ECO:0000318"/>
    <property type="project" value="GO_Central"/>
</dbReference>
<comment type="subcellular location">
    <subcellularLocation>
        <location evidence="1">Cell membrane</location>
    </subcellularLocation>
</comment>
<dbReference type="Proteomes" id="UP000008144">
    <property type="component" value="Unassembled WGS sequence"/>
</dbReference>
<evidence type="ECO:0000313" key="7">
    <source>
        <dbReference type="Ensembl" id="ENSCINP00000028994.2"/>
    </source>
</evidence>
<dbReference type="GO" id="GO:0061118">
    <property type="term" value="P:regulation of positive chemotaxis to cAMP"/>
    <property type="evidence" value="ECO:0007669"/>
    <property type="project" value="UniProtKB-ARBA"/>
</dbReference>
<dbReference type="Pfam" id="PF00071">
    <property type="entry name" value="Ras"/>
    <property type="match status" value="1"/>
</dbReference>
<evidence type="ECO:0000256" key="5">
    <source>
        <dbReference type="ARBA" id="ARBA00023134"/>
    </source>
</evidence>
<dbReference type="InterPro" id="IPR027417">
    <property type="entry name" value="P-loop_NTPase"/>
</dbReference>
<evidence type="ECO:0000256" key="1">
    <source>
        <dbReference type="ARBA" id="ARBA00004236"/>
    </source>
</evidence>
<reference evidence="7" key="3">
    <citation type="submission" date="2025-09" db="UniProtKB">
        <authorList>
            <consortium name="Ensembl"/>
        </authorList>
    </citation>
    <scope>IDENTIFICATION</scope>
</reference>
<dbReference type="GO" id="GO:0005886">
    <property type="term" value="C:plasma membrane"/>
    <property type="evidence" value="ECO:0000318"/>
    <property type="project" value="GO_Central"/>
</dbReference>
<evidence type="ECO:0000313" key="8">
    <source>
        <dbReference type="Proteomes" id="UP000008144"/>
    </source>
</evidence>
<dbReference type="SMART" id="SM00176">
    <property type="entry name" value="RAN"/>
    <property type="match status" value="1"/>
</dbReference>
<dbReference type="NCBIfam" id="TIGR00231">
    <property type="entry name" value="small_GTP"/>
    <property type="match status" value="1"/>
</dbReference>
<dbReference type="Ensembl" id="ENSCINT00000029240.2">
    <property type="protein sequence ID" value="ENSCINP00000028994.2"/>
    <property type="gene ID" value="ENSCING00000016915.2"/>
</dbReference>
<dbReference type="SMART" id="SM00174">
    <property type="entry name" value="RHO"/>
    <property type="match status" value="1"/>
</dbReference>
<dbReference type="HOGENOM" id="CLU_041217_9_8_1"/>
<dbReference type="InterPro" id="IPR005225">
    <property type="entry name" value="Small_GTP-bd"/>
</dbReference>
<keyword evidence="2" id="KW-1003">Cell membrane</keyword>
<evidence type="ECO:0000256" key="3">
    <source>
        <dbReference type="ARBA" id="ARBA00022741"/>
    </source>
</evidence>
<dbReference type="STRING" id="7719.ENSCINP00000028994"/>
<keyword evidence="4" id="KW-0378">Hydrolase</keyword>
<dbReference type="GO" id="GO:0005525">
    <property type="term" value="F:GTP binding"/>
    <property type="evidence" value="ECO:0000318"/>
    <property type="project" value="GO_Central"/>
</dbReference>
<dbReference type="SMART" id="SM00175">
    <property type="entry name" value="RAB"/>
    <property type="match status" value="1"/>
</dbReference>
<keyword evidence="3" id="KW-0547">Nucleotide-binding</keyword>
<dbReference type="PROSITE" id="PS51419">
    <property type="entry name" value="RAB"/>
    <property type="match status" value="1"/>
</dbReference>
<name>F6Q349_CIOIN</name>
<dbReference type="InterPro" id="IPR001806">
    <property type="entry name" value="Small_GTPase"/>
</dbReference>
<keyword evidence="6" id="KW-0472">Membrane</keyword>
<dbReference type="InterPro" id="IPR020849">
    <property type="entry name" value="Small_GTPase_Ras-type"/>
</dbReference>
<dbReference type="GO" id="GO:0032486">
    <property type="term" value="P:Rap protein signal transduction"/>
    <property type="evidence" value="ECO:0000318"/>
    <property type="project" value="GO_Central"/>
</dbReference>
<dbReference type="CDD" id="cd00876">
    <property type="entry name" value="Ras"/>
    <property type="match status" value="1"/>
</dbReference>
<dbReference type="SUPFAM" id="SSF52540">
    <property type="entry name" value="P-loop containing nucleoside triphosphate hydrolases"/>
    <property type="match status" value="1"/>
</dbReference>
<evidence type="ECO:0000256" key="2">
    <source>
        <dbReference type="ARBA" id="ARBA00022475"/>
    </source>
</evidence>
<dbReference type="PROSITE" id="PS51421">
    <property type="entry name" value="RAS"/>
    <property type="match status" value="1"/>
</dbReference>
<dbReference type="PANTHER" id="PTHR24070">
    <property type="entry name" value="RAS, DI-RAS, AND RHEB FAMILY MEMBERS OF SMALL GTPASE SUPERFAMILY"/>
    <property type="match status" value="1"/>
</dbReference>
<dbReference type="PRINTS" id="PR00449">
    <property type="entry name" value="RASTRNSFRMNG"/>
</dbReference>
<dbReference type="InParanoid" id="F6Q349"/>
<dbReference type="GO" id="GO:0003924">
    <property type="term" value="F:GTPase activity"/>
    <property type="evidence" value="ECO:0000318"/>
    <property type="project" value="GO_Central"/>
</dbReference>
<proteinExistence type="predicted"/>
<dbReference type="SMART" id="SM00173">
    <property type="entry name" value="RAS"/>
    <property type="match status" value="1"/>
</dbReference>
<dbReference type="GO" id="GO:0030336">
    <property type="term" value="P:negative regulation of cell migration"/>
    <property type="evidence" value="ECO:0000318"/>
    <property type="project" value="GO_Central"/>
</dbReference>
<keyword evidence="5" id="KW-0342">GTP-binding</keyword>
<gene>
    <name evidence="7" type="primary">LOC100182890</name>
</gene>